<feature type="binding site" evidence="7">
    <location>
        <position position="164"/>
    </location>
    <ligand>
        <name>3-phosphoshikimate</name>
        <dbReference type="ChEBI" id="CHEBI:145989"/>
    </ligand>
</feature>
<gene>
    <name evidence="7" type="primary">aroA</name>
    <name evidence="9" type="ORF">IPA_08035</name>
</gene>
<dbReference type="InterPro" id="IPR001986">
    <property type="entry name" value="Enolpyruvate_Tfrase_dom"/>
</dbReference>
<dbReference type="AlphaFoldDB" id="A0A977KBW3"/>
<evidence type="ECO:0000256" key="4">
    <source>
        <dbReference type="ARBA" id="ARBA00022679"/>
    </source>
</evidence>
<organism evidence="9 10">
    <name type="scientific">Ignicoccus pacificus DSM 13166</name>
    <dbReference type="NCBI Taxonomy" id="940294"/>
    <lineage>
        <taxon>Archaea</taxon>
        <taxon>Thermoproteota</taxon>
        <taxon>Thermoprotei</taxon>
        <taxon>Desulfurococcales</taxon>
        <taxon>Desulfurococcaceae</taxon>
        <taxon>Ignicoccus</taxon>
    </lineage>
</organism>
<feature type="binding site" evidence="7">
    <location>
        <position position="165"/>
    </location>
    <ligand>
        <name>phosphoenolpyruvate</name>
        <dbReference type="ChEBI" id="CHEBI:58702"/>
    </ligand>
</feature>
<dbReference type="KEGG" id="ipc:IPA_08035"/>
<comment type="catalytic activity">
    <reaction evidence="6">
        <text>3-phosphoshikimate + phosphoenolpyruvate = 5-O-(1-carboxyvinyl)-3-phosphoshikimate + phosphate</text>
        <dbReference type="Rhea" id="RHEA:21256"/>
        <dbReference type="ChEBI" id="CHEBI:43474"/>
        <dbReference type="ChEBI" id="CHEBI:57701"/>
        <dbReference type="ChEBI" id="CHEBI:58702"/>
        <dbReference type="ChEBI" id="CHEBI:145989"/>
        <dbReference type="EC" id="2.5.1.19"/>
    </reaction>
    <physiologicalReaction direction="left-to-right" evidence="6">
        <dbReference type="Rhea" id="RHEA:21257"/>
    </physiologicalReaction>
</comment>
<dbReference type="GO" id="GO:0003866">
    <property type="term" value="F:3-phosphoshikimate 1-carboxyvinyltransferase activity"/>
    <property type="evidence" value="ECO:0007669"/>
    <property type="project" value="UniProtKB-UniRule"/>
</dbReference>
<evidence type="ECO:0000256" key="7">
    <source>
        <dbReference type="HAMAP-Rule" id="MF_00210"/>
    </source>
</evidence>
<feature type="binding site" evidence="7">
    <location>
        <position position="165"/>
    </location>
    <ligand>
        <name>3-phosphoshikimate</name>
        <dbReference type="ChEBI" id="CHEBI:145989"/>
    </ligand>
</feature>
<evidence type="ECO:0000313" key="10">
    <source>
        <dbReference type="Proteomes" id="UP001063698"/>
    </source>
</evidence>
<dbReference type="Gene3D" id="3.65.10.10">
    <property type="entry name" value="Enolpyruvate transferase domain"/>
    <property type="match status" value="2"/>
</dbReference>
<evidence type="ECO:0000256" key="5">
    <source>
        <dbReference type="ARBA" id="ARBA00023141"/>
    </source>
</evidence>
<dbReference type="HAMAP" id="MF_00210">
    <property type="entry name" value="EPSP_synth"/>
    <property type="match status" value="1"/>
</dbReference>
<comment type="subunit">
    <text evidence="7">Monomer.</text>
</comment>
<dbReference type="EC" id="2.5.1.19" evidence="7"/>
<feature type="binding site" evidence="7">
    <location>
        <position position="119"/>
    </location>
    <ligand>
        <name>phosphoenolpyruvate</name>
        <dbReference type="ChEBI" id="CHEBI:58702"/>
    </ligand>
</feature>
<dbReference type="PIRSF" id="PIRSF000505">
    <property type="entry name" value="EPSPS"/>
    <property type="match status" value="1"/>
</dbReference>
<feature type="binding site" evidence="7">
    <location>
        <position position="89"/>
    </location>
    <ligand>
        <name>phosphoenolpyruvate</name>
        <dbReference type="ChEBI" id="CHEBI:58702"/>
    </ligand>
</feature>
<accession>A0A977KBW3</accession>
<feature type="binding site" evidence="7">
    <location>
        <position position="21"/>
    </location>
    <ligand>
        <name>3-phosphoshikimate</name>
        <dbReference type="ChEBI" id="CHEBI:145989"/>
    </ligand>
</feature>
<feature type="binding site" evidence="7">
    <location>
        <position position="307"/>
    </location>
    <ligand>
        <name>3-phosphoshikimate</name>
        <dbReference type="ChEBI" id="CHEBI:145989"/>
    </ligand>
</feature>
<feature type="binding site" evidence="7">
    <location>
        <position position="25"/>
    </location>
    <ligand>
        <name>3-phosphoshikimate</name>
        <dbReference type="ChEBI" id="CHEBI:145989"/>
    </ligand>
</feature>
<comment type="similarity">
    <text evidence="2 7">Belongs to the EPSP synthase family.</text>
</comment>
<dbReference type="CDD" id="cd01556">
    <property type="entry name" value="EPSP_synthase"/>
    <property type="match status" value="1"/>
</dbReference>
<feature type="binding site" evidence="7">
    <location>
        <position position="20"/>
    </location>
    <ligand>
        <name>3-phosphoshikimate</name>
        <dbReference type="ChEBI" id="CHEBI:145989"/>
    </ligand>
</feature>
<reference evidence="9" key="1">
    <citation type="submission" date="2013-11" db="EMBL/GenBank/DDBJ databases">
        <title>Comparative genomics of Ignicoccus.</title>
        <authorList>
            <person name="Podar M."/>
        </authorList>
    </citation>
    <scope>NUCLEOTIDE SEQUENCE</scope>
    <source>
        <strain evidence="9">DSM 13166</strain>
    </source>
</reference>
<dbReference type="GO" id="GO:0009073">
    <property type="term" value="P:aromatic amino acid family biosynthetic process"/>
    <property type="evidence" value="ECO:0007669"/>
    <property type="project" value="UniProtKB-KW"/>
</dbReference>
<dbReference type="GO" id="GO:0005737">
    <property type="term" value="C:cytoplasm"/>
    <property type="evidence" value="ECO:0007669"/>
    <property type="project" value="UniProtKB-SubCell"/>
</dbReference>
<dbReference type="GO" id="GO:0009423">
    <property type="term" value="P:chorismate biosynthetic process"/>
    <property type="evidence" value="ECO:0007669"/>
    <property type="project" value="UniProtKB-UniRule"/>
</dbReference>
<evidence type="ECO:0000256" key="3">
    <source>
        <dbReference type="ARBA" id="ARBA00022605"/>
    </source>
</evidence>
<protein>
    <recommendedName>
        <fullName evidence="7">3-phosphoshikimate 1-carboxyvinyltransferase</fullName>
        <ecNumber evidence="7">2.5.1.19</ecNumber>
    </recommendedName>
    <alternativeName>
        <fullName evidence="7">5-enolpyruvylshikimate-3-phosphate synthase</fullName>
        <shortName evidence="7">EPSP synthase</shortName>
        <shortName evidence="7">EPSPS</shortName>
    </alternativeName>
</protein>
<keyword evidence="5 7" id="KW-0057">Aromatic amino acid biosynthesis</keyword>
<keyword evidence="7" id="KW-0963">Cytoplasm</keyword>
<dbReference type="PANTHER" id="PTHR21090">
    <property type="entry name" value="AROM/DEHYDROQUINATE SYNTHASE"/>
    <property type="match status" value="1"/>
</dbReference>
<dbReference type="SUPFAM" id="SSF55205">
    <property type="entry name" value="EPT/RTPC-like"/>
    <property type="match status" value="1"/>
</dbReference>
<feature type="binding site" evidence="7">
    <location>
        <position position="380"/>
    </location>
    <ligand>
        <name>phosphoenolpyruvate</name>
        <dbReference type="ChEBI" id="CHEBI:58702"/>
    </ligand>
</feature>
<feature type="binding site" evidence="7">
    <location>
        <position position="338"/>
    </location>
    <ligand>
        <name>phosphoenolpyruvate</name>
        <dbReference type="ChEBI" id="CHEBI:58702"/>
    </ligand>
</feature>
<dbReference type="NCBIfam" id="TIGR01356">
    <property type="entry name" value="aroA"/>
    <property type="match status" value="1"/>
</dbReference>
<evidence type="ECO:0000259" key="8">
    <source>
        <dbReference type="Pfam" id="PF00275"/>
    </source>
</evidence>
<dbReference type="Pfam" id="PF00275">
    <property type="entry name" value="EPSP_synthase"/>
    <property type="match status" value="1"/>
</dbReference>
<evidence type="ECO:0000256" key="6">
    <source>
        <dbReference type="ARBA" id="ARBA00044633"/>
    </source>
</evidence>
<dbReference type="InterPro" id="IPR006264">
    <property type="entry name" value="EPSP_synthase"/>
</dbReference>
<keyword evidence="4 7" id="KW-0808">Transferase</keyword>
<feature type="binding site" evidence="7">
    <location>
        <position position="404"/>
    </location>
    <ligand>
        <name>phosphoenolpyruvate</name>
        <dbReference type="ChEBI" id="CHEBI:58702"/>
    </ligand>
</feature>
<feature type="binding site" evidence="7">
    <location>
        <position position="163"/>
    </location>
    <ligand>
        <name>3-phosphoshikimate</name>
        <dbReference type="ChEBI" id="CHEBI:145989"/>
    </ligand>
</feature>
<evidence type="ECO:0000313" key="9">
    <source>
        <dbReference type="EMBL" id="UXD22763.1"/>
    </source>
</evidence>
<comment type="subcellular location">
    <subcellularLocation>
        <location evidence="7">Cytoplasm</location>
    </subcellularLocation>
</comment>
<proteinExistence type="inferred from homology"/>
<dbReference type="GO" id="GO:0008652">
    <property type="term" value="P:amino acid biosynthetic process"/>
    <property type="evidence" value="ECO:0007669"/>
    <property type="project" value="UniProtKB-KW"/>
</dbReference>
<sequence length="423" mass="45163">MKITVQPSTARGSLEAPPSKSWAQRMLFLSLLADGESEIGRLPKSDDVLASLEAVKAFGAEVTREKDKVKISGGEVKVPENVIDMRGSGTGARIAIGIGTLVPKGFGTCITGNESLRRRPMGPVVELFNSLGAEVRSLRGGKLPVVSFGGLPGGEAEVDGSVTSQHVTSALIAGTKSEKGVTLKIKNLVSRAYVALTEEVLELFGAKVECSEDYSHCSVEPSDLSPISMDVPGDYALAAFPMALAVITKGRVVIEGLPAPRQGPGDHRIIDYLKAFGAQVTYISGKLEVTMSGRPKAVKLNLRDEPDLALPIAAVAAIAQGETVLRGLSHLAYKESNRLEQIVRVLECFGVRARVDAGSIRIWGTVALKPCAMKCPDDHRVAMMASLLGAYVGARIDNAECVAKSWPEYWDVLKRLGVRLIEY</sequence>
<feature type="active site" description="Proton acceptor" evidence="7">
    <location>
        <position position="307"/>
    </location>
</feature>
<name>A0A977KBW3_9CREN</name>
<dbReference type="InterPro" id="IPR036968">
    <property type="entry name" value="Enolpyruvate_Tfrase_sf"/>
</dbReference>
<evidence type="ECO:0000256" key="1">
    <source>
        <dbReference type="ARBA" id="ARBA00004811"/>
    </source>
</evidence>
<feature type="binding site" evidence="7">
    <location>
        <position position="20"/>
    </location>
    <ligand>
        <name>phosphoenolpyruvate</name>
        <dbReference type="ChEBI" id="CHEBI:58702"/>
    </ligand>
</feature>
<dbReference type="PANTHER" id="PTHR21090:SF5">
    <property type="entry name" value="PENTAFUNCTIONAL AROM POLYPEPTIDE"/>
    <property type="match status" value="1"/>
</dbReference>
<comment type="caution">
    <text evidence="7">Lacks conserved residue(s) required for the propagation of feature annotation.</text>
</comment>
<dbReference type="InterPro" id="IPR013792">
    <property type="entry name" value="RNA3'P_cycl/enolpyr_Trfase_a/b"/>
</dbReference>
<dbReference type="EMBL" id="CP006868">
    <property type="protein sequence ID" value="UXD22763.1"/>
    <property type="molecule type" value="Genomic_DNA"/>
</dbReference>
<comment type="pathway">
    <text evidence="1">Metabolic intermediate biosynthesis; chorismate biosynthesis; chorismate from D-erythrose 4-phosphate and phosphoenolpyruvate: step 6/7.</text>
</comment>
<feature type="binding site" evidence="7">
    <location>
        <position position="334"/>
    </location>
    <ligand>
        <name>3-phosphoshikimate</name>
        <dbReference type="ChEBI" id="CHEBI:145989"/>
    </ligand>
</feature>
<dbReference type="Proteomes" id="UP001063698">
    <property type="component" value="Chromosome"/>
</dbReference>
<keyword evidence="3 7" id="KW-0028">Amino-acid biosynthesis</keyword>
<feature type="domain" description="Enolpyruvate transferase" evidence="8">
    <location>
        <begin position="8"/>
        <end position="413"/>
    </location>
</feature>
<keyword evidence="10" id="KW-1185">Reference proteome</keyword>
<comment type="function">
    <text evidence="7">Catalyzes the transfer of the enolpyruvyl moiety of phosphoenolpyruvate (PEP) to the 5-hydroxyl of shikimate-3-phosphate (S3P) to produce enolpyruvyl shikimate-3-phosphate and inorganic phosphate.</text>
</comment>
<evidence type="ECO:0000256" key="2">
    <source>
        <dbReference type="ARBA" id="ARBA00009948"/>
    </source>
</evidence>